<keyword evidence="4" id="KW-0378">Hydrolase</keyword>
<keyword evidence="11" id="KW-1185">Reference proteome</keyword>
<feature type="domain" description="Cytosol aminopeptidase" evidence="9">
    <location>
        <begin position="1"/>
        <end position="137"/>
    </location>
</feature>
<comment type="caution">
    <text evidence="10">The sequence shown here is derived from an EMBL/GenBank/DDBJ whole genome shotgun (WGS) entry which is preliminary data.</text>
</comment>
<dbReference type="EMBL" id="BSUO01000001">
    <property type="protein sequence ID" value="GMA38401.1"/>
    <property type="molecule type" value="Genomic_DNA"/>
</dbReference>
<dbReference type="PANTHER" id="PTHR11963">
    <property type="entry name" value="LEUCINE AMINOPEPTIDASE-RELATED"/>
    <property type="match status" value="1"/>
</dbReference>
<evidence type="ECO:0000313" key="10">
    <source>
        <dbReference type="EMBL" id="GMA38401.1"/>
    </source>
</evidence>
<proteinExistence type="inferred from homology"/>
<keyword evidence="3" id="KW-0645">Protease</keyword>
<evidence type="ECO:0000313" key="11">
    <source>
        <dbReference type="Proteomes" id="UP001157126"/>
    </source>
</evidence>
<evidence type="ECO:0000256" key="5">
    <source>
        <dbReference type="ARBA" id="ARBA00033172"/>
    </source>
</evidence>
<comment type="function">
    <text evidence="6">Presumably involved in the processing and regular turnover of intracellular proteins. Catalyzes the removal of unsubstituted N-terminal amino acids from various peptides.</text>
</comment>
<dbReference type="SUPFAM" id="SSF53187">
    <property type="entry name" value="Zn-dependent exopeptidases"/>
    <property type="match status" value="1"/>
</dbReference>
<evidence type="ECO:0000256" key="6">
    <source>
        <dbReference type="ARBA" id="ARBA00049972"/>
    </source>
</evidence>
<protein>
    <recommendedName>
        <fullName evidence="7">Probable cytosol aminopeptidase</fullName>
    </recommendedName>
    <alternativeName>
        <fullName evidence="8">Leucine aminopeptidase</fullName>
    </alternativeName>
    <alternativeName>
        <fullName evidence="5">Leucyl aminopeptidase</fullName>
    </alternativeName>
</protein>
<evidence type="ECO:0000256" key="8">
    <source>
        <dbReference type="ARBA" id="ARBA00050061"/>
    </source>
</evidence>
<evidence type="ECO:0000256" key="3">
    <source>
        <dbReference type="ARBA" id="ARBA00022670"/>
    </source>
</evidence>
<keyword evidence="2" id="KW-0031">Aminopeptidase</keyword>
<evidence type="ECO:0000256" key="7">
    <source>
        <dbReference type="ARBA" id="ARBA00050021"/>
    </source>
</evidence>
<dbReference type="InterPro" id="IPR011356">
    <property type="entry name" value="Leucine_aapep/pepB"/>
</dbReference>
<organism evidence="10 11">
    <name type="scientific">Mobilicoccus caccae</name>
    <dbReference type="NCBI Taxonomy" id="1859295"/>
    <lineage>
        <taxon>Bacteria</taxon>
        <taxon>Bacillati</taxon>
        <taxon>Actinomycetota</taxon>
        <taxon>Actinomycetes</taxon>
        <taxon>Micrococcales</taxon>
        <taxon>Dermatophilaceae</taxon>
        <taxon>Mobilicoccus</taxon>
    </lineage>
</organism>
<name>A0ABQ6IMR2_9MICO</name>
<sequence length="152" mass="16094">MSDVLSYAAERAPSAILDVATLTYSTIRAVGIQITSVIGNDDALVADIRRAGVAVGDPYWQLPLWEPYRELIASPVADLRNEEIGEGPGAITAALFLSEFVGGRPWAHLDTGGTAFLDEETDGLEPGATGHGVRSLIRLVLDRQTATTGESS</sequence>
<evidence type="ECO:0000256" key="4">
    <source>
        <dbReference type="ARBA" id="ARBA00022801"/>
    </source>
</evidence>
<reference evidence="11" key="1">
    <citation type="journal article" date="2019" name="Int. J. Syst. Evol. Microbiol.">
        <title>The Global Catalogue of Microorganisms (GCM) 10K type strain sequencing project: providing services to taxonomists for standard genome sequencing and annotation.</title>
        <authorList>
            <consortium name="The Broad Institute Genomics Platform"/>
            <consortium name="The Broad Institute Genome Sequencing Center for Infectious Disease"/>
            <person name="Wu L."/>
            <person name="Ma J."/>
        </authorList>
    </citation>
    <scope>NUCLEOTIDE SEQUENCE [LARGE SCALE GENOMIC DNA]</scope>
    <source>
        <strain evidence="11">NBRC 113072</strain>
    </source>
</reference>
<dbReference type="PANTHER" id="PTHR11963:SF23">
    <property type="entry name" value="CYTOSOL AMINOPEPTIDASE"/>
    <property type="match status" value="1"/>
</dbReference>
<dbReference type="Proteomes" id="UP001157126">
    <property type="component" value="Unassembled WGS sequence"/>
</dbReference>
<accession>A0ABQ6IMR2</accession>
<comment type="similarity">
    <text evidence="1">Belongs to the peptidase M17 family.</text>
</comment>
<evidence type="ECO:0000259" key="9">
    <source>
        <dbReference type="Pfam" id="PF00883"/>
    </source>
</evidence>
<gene>
    <name evidence="10" type="ORF">GCM10025883_04460</name>
</gene>
<dbReference type="Gene3D" id="3.40.630.10">
    <property type="entry name" value="Zn peptidases"/>
    <property type="match status" value="1"/>
</dbReference>
<evidence type="ECO:0000256" key="2">
    <source>
        <dbReference type="ARBA" id="ARBA00022438"/>
    </source>
</evidence>
<evidence type="ECO:0000256" key="1">
    <source>
        <dbReference type="ARBA" id="ARBA00009528"/>
    </source>
</evidence>
<dbReference type="InterPro" id="IPR000819">
    <property type="entry name" value="Peptidase_M17_C"/>
</dbReference>
<dbReference type="Pfam" id="PF00883">
    <property type="entry name" value="Peptidase_M17"/>
    <property type="match status" value="1"/>
</dbReference>